<evidence type="ECO:0000256" key="3">
    <source>
        <dbReference type="ARBA" id="ARBA00022695"/>
    </source>
</evidence>
<dbReference type="RefSeq" id="XP_009174133.1">
    <property type="nucleotide sequence ID" value="XM_009175869.1"/>
</dbReference>
<dbReference type="PROSITE" id="PS51257">
    <property type="entry name" value="PROKAR_LIPOPROTEIN"/>
    <property type="match status" value="1"/>
</dbReference>
<keyword evidence="3" id="KW-0548">Nucleotidyltransferase</keyword>
<dbReference type="PANTHER" id="PTHR16515:SF66">
    <property type="entry name" value="C2H2-TYPE DOMAIN-CONTAINING PROTEIN"/>
    <property type="match status" value="1"/>
</dbReference>
<dbReference type="GO" id="GO:0010468">
    <property type="term" value="P:regulation of gene expression"/>
    <property type="evidence" value="ECO:0007669"/>
    <property type="project" value="TreeGrafter"/>
</dbReference>
<dbReference type="PANTHER" id="PTHR16515">
    <property type="entry name" value="PR DOMAIN ZINC FINGER PROTEIN"/>
    <property type="match status" value="1"/>
</dbReference>
<dbReference type="STRING" id="6198.A0A074Z4V2"/>
<dbReference type="KEGG" id="ovi:T265_09709"/>
<keyword evidence="7" id="KW-0255">Endonuclease</keyword>
<dbReference type="GO" id="GO:0005634">
    <property type="term" value="C:nucleus"/>
    <property type="evidence" value="ECO:0007669"/>
    <property type="project" value="UniProtKB-SubCell"/>
</dbReference>
<feature type="compositionally biased region" description="Polar residues" evidence="16">
    <location>
        <begin position="1207"/>
        <end position="1226"/>
    </location>
</feature>
<dbReference type="Gene3D" id="3.30.160.60">
    <property type="entry name" value="Classic Zinc Finger"/>
    <property type="match status" value="3"/>
</dbReference>
<feature type="compositionally biased region" description="Polar residues" evidence="16">
    <location>
        <begin position="1399"/>
        <end position="1409"/>
    </location>
</feature>
<dbReference type="EMBL" id="KL596918">
    <property type="protein sequence ID" value="KER22111.1"/>
    <property type="molecule type" value="Genomic_DNA"/>
</dbReference>
<dbReference type="InterPro" id="IPR013087">
    <property type="entry name" value="Znf_C2H2_type"/>
</dbReference>
<dbReference type="Pfam" id="PF17917">
    <property type="entry name" value="RT_RNaseH"/>
    <property type="match status" value="1"/>
</dbReference>
<reference evidence="18 19" key="1">
    <citation type="submission" date="2013-11" db="EMBL/GenBank/DDBJ databases">
        <title>Opisthorchis viverrini - life in the bile duct.</title>
        <authorList>
            <person name="Young N.D."/>
            <person name="Nagarajan N."/>
            <person name="Lin S.J."/>
            <person name="Korhonen P.K."/>
            <person name="Jex A.R."/>
            <person name="Hall R.S."/>
            <person name="Safavi-Hemami H."/>
            <person name="Kaewkong W."/>
            <person name="Bertrand D."/>
            <person name="Gao S."/>
            <person name="Seet Q."/>
            <person name="Wongkham S."/>
            <person name="Teh B.T."/>
            <person name="Wongkham C."/>
            <person name="Intapan P.M."/>
            <person name="Maleewong W."/>
            <person name="Yang X."/>
            <person name="Hu M."/>
            <person name="Wang Z."/>
            <person name="Hofmann A."/>
            <person name="Sternberg P.W."/>
            <person name="Tan P."/>
            <person name="Wang J."/>
            <person name="Gasser R.B."/>
        </authorList>
    </citation>
    <scope>NUCLEOTIDE SEQUENCE [LARGE SCALE GENOMIC DNA]</scope>
</reference>
<feature type="region of interest" description="Disordered" evidence="16">
    <location>
        <begin position="1139"/>
        <end position="1172"/>
    </location>
</feature>
<dbReference type="InterPro" id="IPR041373">
    <property type="entry name" value="RT_RNaseH"/>
</dbReference>
<keyword evidence="6" id="KW-0677">Repeat</keyword>
<evidence type="ECO:0000256" key="5">
    <source>
        <dbReference type="ARBA" id="ARBA00022723"/>
    </source>
</evidence>
<dbReference type="SUPFAM" id="SSF57667">
    <property type="entry name" value="beta-beta-alpha zinc fingers"/>
    <property type="match status" value="2"/>
</dbReference>
<keyword evidence="13" id="KW-0804">Transcription</keyword>
<comment type="subcellular location">
    <subcellularLocation>
        <location evidence="1">Nucleus</location>
    </subcellularLocation>
</comment>
<feature type="region of interest" description="Disordered" evidence="16">
    <location>
        <begin position="838"/>
        <end position="936"/>
    </location>
</feature>
<gene>
    <name evidence="18" type="ORF">T265_09709</name>
</gene>
<feature type="region of interest" description="Disordered" evidence="16">
    <location>
        <begin position="333"/>
        <end position="352"/>
    </location>
</feature>
<dbReference type="Pfam" id="PF00096">
    <property type="entry name" value="zf-C2H2"/>
    <property type="match status" value="1"/>
</dbReference>
<feature type="region of interest" description="Disordered" evidence="16">
    <location>
        <begin position="527"/>
        <end position="551"/>
    </location>
</feature>
<dbReference type="GO" id="GO:0003964">
    <property type="term" value="F:RNA-directed DNA polymerase activity"/>
    <property type="evidence" value="ECO:0007669"/>
    <property type="project" value="UniProtKB-KW"/>
</dbReference>
<evidence type="ECO:0000313" key="18">
    <source>
        <dbReference type="EMBL" id="KER22111.1"/>
    </source>
</evidence>
<feature type="compositionally biased region" description="Polar residues" evidence="16">
    <location>
        <begin position="1424"/>
        <end position="1435"/>
    </location>
</feature>
<feature type="region of interest" description="Disordered" evidence="16">
    <location>
        <begin position="404"/>
        <end position="442"/>
    </location>
</feature>
<feature type="compositionally biased region" description="Polar residues" evidence="16">
    <location>
        <begin position="838"/>
        <end position="864"/>
    </location>
</feature>
<feature type="domain" description="C2H2-type" evidence="17">
    <location>
        <begin position="1288"/>
        <end position="1315"/>
    </location>
</feature>
<dbReference type="GO" id="GO:0004519">
    <property type="term" value="F:endonuclease activity"/>
    <property type="evidence" value="ECO:0007669"/>
    <property type="project" value="UniProtKB-KW"/>
</dbReference>
<sequence>MVGILIRSAPLKKPCVCVVNAVTSAACVIEKEACAIVESIRKWRQSLLGRPLKLITDQRSVTFIYGGGQKAYAPTDCSSETEKDECYQDLPRFSQLARRTDTVILAGSMNARLSSEEAQLGRRTGVDAERTDNGERLLQLCADHHYLLLQYANDSYRCSPRTNTATTVMLQSVLLTNVFGGDQHSPGSFCPTNRYYSFPVNKDCPMDPFIPVTSSCAHPFPRNDATDSEPSSSDSRYSHLSPLISTIPQDFPMGCRNMLDTFDSYSHHLPRNEQMQTNMEGGETGHFVTTPESSEGMKTSWISPSQRPWNTLHYSTDLMRSSACTVNCPTRTSSLPSFEPSPNPASSCAESESVTDRMSPVLRTLDGIGPALYCRTNTELPASALLVRRLSRLRNRGAKSNMPCCRTAMGSPQSQLSRLTTSPPSASVPSNASEQQQQLKETEPRGKYFTGCCDDKHSACSPSDLASCEIAFTIRMHPDDPSAKFLRDLALDGLARCCDHHHSVATRSDISHPISVDVRLRRPMHLHRDHSKCSEKPSKEHDSKASSVSDIYSPKQTADCEHCSQRDSESYSSVSLCAPATEESMDLSDSSLPDFPHPPYPMALASPGNFKKLLRDRYLSSQHEFDRVFSAPITPNHEPRLINTVRHGFEKTNDDHRRKDQCVSNGGGGDDASCQDTTTEFNTSSKLLRTQSECKLDSSRIKLTPLDSNLIFDSIDGAISSRRTSADLVTNPSSIASPGVLLSGSWDISSSKSKRVMSSVKLASPSSHVLSRESVETGLYLPDGNKTVEAGKRLEPTNETCIRYHSGLGSNMFVDHSKSGMDRTTTEEVIRLDPKHTTVPSLLTTPPNTNVNDSLTAGSTTSKNSRPEERSIFSFNSPSWTNITAGPFTTDSADKETTTKSLSAPISPERVTPLPRGFKGTATSLQSPNRPKVGYVTSSSSRAYCTATTMPQQNRELFVPGLKHLSTPQNSPLVASMPTFHRPSSSSDPGPDFTGAVASGGTVFSPRHASAPSIQTAVSATACPSPIVATPNFGHLSEAFRNSLLAGAQFQAGNIPSSQAFVFPPPSPLHLSTSTSKDSQVGVTATLSSRGWVERPSSDTDMHVTKSNAGSRETDEYFSRLVENFAHWASGTPGDGPLSFLKPLSTIQNPTAPRDGESDRATVDQNVPGTKNVNPVGCDFLPVNNRSANSHLLFKRGRLQRIPRPSRPNSHGYSSPVSTNNSNTATGAKDDPNVLTVRTLTAPHRSTAARGRGSSSGGLHICPICSRQFNRSDMLVRHAHVHTGHRPFECTACGQAFSRSDHLSTHQRTHTGHRPYRCPLCSYSACRRDMITRHLRVHQRRGQLGNLDQLKHFKAGFSQQLNSPVAPSDRGTHDSTSYPRLTRGARKPRRNAMIRSAPVNISNTVTTDAASLPSPPPLTFHTAPLTSSSSPAFTS</sequence>
<keyword evidence="11" id="KW-0695">RNA-directed DNA polymerase</keyword>
<evidence type="ECO:0000256" key="6">
    <source>
        <dbReference type="ARBA" id="ARBA00022737"/>
    </source>
</evidence>
<evidence type="ECO:0000256" key="4">
    <source>
        <dbReference type="ARBA" id="ARBA00022722"/>
    </source>
</evidence>
<keyword evidence="4" id="KW-0540">Nuclease</keyword>
<dbReference type="FunFam" id="3.30.160.60:FF:000395">
    <property type="entry name" value="zinc finger protein 513"/>
    <property type="match status" value="1"/>
</dbReference>
<dbReference type="FunFam" id="3.30.160.60:FF:000295">
    <property type="entry name" value="zinc finger protein 19"/>
    <property type="match status" value="1"/>
</dbReference>
<protein>
    <recommendedName>
        <fullName evidence="17">C2H2-type domain-containing protein</fullName>
    </recommendedName>
</protein>
<evidence type="ECO:0000256" key="15">
    <source>
        <dbReference type="PROSITE-ProRule" id="PRU00042"/>
    </source>
</evidence>
<feature type="domain" description="C2H2-type" evidence="17">
    <location>
        <begin position="1316"/>
        <end position="1343"/>
    </location>
</feature>
<evidence type="ECO:0000259" key="17">
    <source>
        <dbReference type="PROSITE" id="PS50157"/>
    </source>
</evidence>
<dbReference type="GO" id="GO:0016787">
    <property type="term" value="F:hydrolase activity"/>
    <property type="evidence" value="ECO:0007669"/>
    <property type="project" value="UniProtKB-KW"/>
</dbReference>
<feature type="region of interest" description="Disordered" evidence="16">
    <location>
        <begin position="1360"/>
        <end position="1435"/>
    </location>
</feature>
<feature type="compositionally biased region" description="Polar residues" evidence="16">
    <location>
        <begin position="410"/>
        <end position="421"/>
    </location>
</feature>
<name>A0A074Z4V2_OPIVI</name>
<evidence type="ECO:0000256" key="7">
    <source>
        <dbReference type="ARBA" id="ARBA00022759"/>
    </source>
</evidence>
<evidence type="ECO:0000313" key="19">
    <source>
        <dbReference type="Proteomes" id="UP000054324"/>
    </source>
</evidence>
<feature type="compositionally biased region" description="Polar residues" evidence="16">
    <location>
        <begin position="873"/>
        <end position="891"/>
    </location>
</feature>
<dbReference type="InterPro" id="IPR036236">
    <property type="entry name" value="Znf_C2H2_sf"/>
</dbReference>
<keyword evidence="5" id="KW-0479">Metal-binding</keyword>
<feature type="compositionally biased region" description="Basic and acidic residues" evidence="16">
    <location>
        <begin position="531"/>
        <end position="544"/>
    </location>
</feature>
<keyword evidence="10" id="KW-0862">Zinc</keyword>
<feature type="compositionally biased region" description="Polar residues" evidence="16">
    <location>
        <begin position="1163"/>
        <end position="1172"/>
    </location>
</feature>
<feature type="compositionally biased region" description="Basic residues" evidence="16">
    <location>
        <begin position="1383"/>
        <end position="1392"/>
    </location>
</feature>
<evidence type="ECO:0000256" key="16">
    <source>
        <dbReference type="SAM" id="MobiDB-lite"/>
    </source>
</evidence>
<keyword evidence="9" id="KW-0378">Hydrolase</keyword>
<dbReference type="GO" id="GO:0008270">
    <property type="term" value="F:zinc ion binding"/>
    <property type="evidence" value="ECO:0007669"/>
    <property type="project" value="UniProtKB-KW"/>
</dbReference>
<keyword evidence="8 15" id="KW-0863">Zinc-finger</keyword>
<dbReference type="InterPro" id="IPR050331">
    <property type="entry name" value="Zinc_finger"/>
</dbReference>
<dbReference type="GeneID" id="20323877"/>
<organism evidence="18 19">
    <name type="scientific">Opisthorchis viverrini</name>
    <name type="common">Southeast Asian liver fluke</name>
    <dbReference type="NCBI Taxonomy" id="6198"/>
    <lineage>
        <taxon>Eukaryota</taxon>
        <taxon>Metazoa</taxon>
        <taxon>Spiralia</taxon>
        <taxon>Lophotrochozoa</taxon>
        <taxon>Platyhelminthes</taxon>
        <taxon>Trematoda</taxon>
        <taxon>Digenea</taxon>
        <taxon>Opisthorchiida</taxon>
        <taxon>Opisthorchiata</taxon>
        <taxon>Opisthorchiidae</taxon>
        <taxon>Opisthorchis</taxon>
    </lineage>
</organism>
<feature type="region of interest" description="Disordered" evidence="16">
    <location>
        <begin position="1194"/>
        <end position="1233"/>
    </location>
</feature>
<keyword evidence="2" id="KW-0808">Transferase</keyword>
<evidence type="ECO:0000256" key="11">
    <source>
        <dbReference type="ARBA" id="ARBA00022918"/>
    </source>
</evidence>
<evidence type="ECO:0000256" key="10">
    <source>
        <dbReference type="ARBA" id="ARBA00022833"/>
    </source>
</evidence>
<evidence type="ECO:0000256" key="9">
    <source>
        <dbReference type="ARBA" id="ARBA00022801"/>
    </source>
</evidence>
<dbReference type="PROSITE" id="PS50157">
    <property type="entry name" value="ZINC_FINGER_C2H2_2"/>
    <property type="match status" value="3"/>
</dbReference>
<dbReference type="SMART" id="SM00355">
    <property type="entry name" value="ZnF_C2H2"/>
    <property type="match status" value="3"/>
</dbReference>
<evidence type="ECO:0000256" key="13">
    <source>
        <dbReference type="ARBA" id="ARBA00023163"/>
    </source>
</evidence>
<evidence type="ECO:0000256" key="12">
    <source>
        <dbReference type="ARBA" id="ARBA00023015"/>
    </source>
</evidence>
<dbReference type="OrthoDB" id="10018191at2759"/>
<proteinExistence type="predicted"/>
<accession>A0A074Z4V2</accession>
<keyword evidence="12" id="KW-0805">Transcription regulation</keyword>
<dbReference type="Proteomes" id="UP000054324">
    <property type="component" value="Unassembled WGS sequence"/>
</dbReference>
<dbReference type="PROSITE" id="PS00028">
    <property type="entry name" value="ZINC_FINGER_C2H2_1"/>
    <property type="match status" value="2"/>
</dbReference>
<evidence type="ECO:0000256" key="1">
    <source>
        <dbReference type="ARBA" id="ARBA00004123"/>
    </source>
</evidence>
<keyword evidence="14" id="KW-0539">Nucleus</keyword>
<dbReference type="CTD" id="20323877"/>
<feature type="compositionally biased region" description="Basic and acidic residues" evidence="16">
    <location>
        <begin position="652"/>
        <end position="661"/>
    </location>
</feature>
<evidence type="ECO:0000256" key="2">
    <source>
        <dbReference type="ARBA" id="ARBA00022679"/>
    </source>
</evidence>
<feature type="region of interest" description="Disordered" evidence="16">
    <location>
        <begin position="652"/>
        <end position="672"/>
    </location>
</feature>
<keyword evidence="19" id="KW-1185">Reference proteome</keyword>
<feature type="domain" description="C2H2-type" evidence="17">
    <location>
        <begin position="1260"/>
        <end position="1287"/>
    </location>
</feature>
<feature type="compositionally biased region" description="Low complexity" evidence="16">
    <location>
        <begin position="422"/>
        <end position="433"/>
    </location>
</feature>
<evidence type="ECO:0000256" key="8">
    <source>
        <dbReference type="ARBA" id="ARBA00022771"/>
    </source>
</evidence>
<evidence type="ECO:0000256" key="14">
    <source>
        <dbReference type="ARBA" id="ARBA00023242"/>
    </source>
</evidence>